<dbReference type="Gene3D" id="3.10.105.10">
    <property type="entry name" value="Dipeptide-binding Protein, Domain 3"/>
    <property type="match status" value="1"/>
</dbReference>
<dbReference type="InterPro" id="IPR030678">
    <property type="entry name" value="Peptide/Ni-bd"/>
</dbReference>
<dbReference type="InterPro" id="IPR039424">
    <property type="entry name" value="SBP_5"/>
</dbReference>
<evidence type="ECO:0000256" key="2">
    <source>
        <dbReference type="ARBA" id="ARBA00022448"/>
    </source>
</evidence>
<dbReference type="Pfam" id="PF00496">
    <property type="entry name" value="SBP_bac_5"/>
    <property type="match status" value="1"/>
</dbReference>
<evidence type="ECO:0000256" key="1">
    <source>
        <dbReference type="ARBA" id="ARBA00005695"/>
    </source>
</evidence>
<evidence type="ECO:0000256" key="3">
    <source>
        <dbReference type="ARBA" id="ARBA00022729"/>
    </source>
</evidence>
<accession>A0ABU2DSS0</accession>
<evidence type="ECO:0000259" key="4">
    <source>
        <dbReference type="Pfam" id="PF00496"/>
    </source>
</evidence>
<dbReference type="InterPro" id="IPR006311">
    <property type="entry name" value="TAT_signal"/>
</dbReference>
<reference evidence="5 6" key="1">
    <citation type="submission" date="2023-09" db="EMBL/GenBank/DDBJ databases">
        <title>Description of three actinobacteria isolated from air of manufacturing shop in a pharmaceutical factory.</title>
        <authorList>
            <person name="Zhang D.-F."/>
        </authorList>
    </citation>
    <scope>NUCLEOTIDE SEQUENCE [LARGE SCALE GENOMIC DNA]</scope>
    <source>
        <strain evidence="5 6">LY-0111</strain>
    </source>
</reference>
<evidence type="ECO:0000313" key="6">
    <source>
        <dbReference type="Proteomes" id="UP001251870"/>
    </source>
</evidence>
<dbReference type="PIRSF" id="PIRSF002741">
    <property type="entry name" value="MppA"/>
    <property type="match status" value="1"/>
</dbReference>
<name>A0ABU2DSS0_9MICC</name>
<organism evidence="5 6">
    <name type="scientific">Nesterenkonia aerolata</name>
    <dbReference type="NCBI Taxonomy" id="3074079"/>
    <lineage>
        <taxon>Bacteria</taxon>
        <taxon>Bacillati</taxon>
        <taxon>Actinomycetota</taxon>
        <taxon>Actinomycetes</taxon>
        <taxon>Micrococcales</taxon>
        <taxon>Micrococcaceae</taxon>
        <taxon>Nesterenkonia</taxon>
    </lineage>
</organism>
<feature type="domain" description="Solute-binding protein family 5" evidence="4">
    <location>
        <begin position="91"/>
        <end position="468"/>
    </location>
</feature>
<proteinExistence type="inferred from homology"/>
<dbReference type="PANTHER" id="PTHR30290">
    <property type="entry name" value="PERIPLASMIC BINDING COMPONENT OF ABC TRANSPORTER"/>
    <property type="match status" value="1"/>
</dbReference>
<evidence type="ECO:0000313" key="5">
    <source>
        <dbReference type="EMBL" id="MDR8019543.1"/>
    </source>
</evidence>
<dbReference type="SUPFAM" id="SSF53850">
    <property type="entry name" value="Periplasmic binding protein-like II"/>
    <property type="match status" value="1"/>
</dbReference>
<comment type="caution">
    <text evidence="5">The sequence shown here is derived from an EMBL/GenBank/DDBJ whole genome shotgun (WGS) entry which is preliminary data.</text>
</comment>
<protein>
    <submittedName>
        <fullName evidence="5">ABC transporter substrate-binding protein</fullName>
    </submittedName>
</protein>
<gene>
    <name evidence="5" type="ORF">RIL96_08190</name>
</gene>
<dbReference type="EMBL" id="JAVKGR010000008">
    <property type="protein sequence ID" value="MDR8019543.1"/>
    <property type="molecule type" value="Genomic_DNA"/>
</dbReference>
<dbReference type="RefSeq" id="WP_310548530.1">
    <property type="nucleotide sequence ID" value="NZ_JAVKGR010000008.1"/>
</dbReference>
<keyword evidence="2" id="KW-0813">Transport</keyword>
<dbReference type="PROSITE" id="PS51318">
    <property type="entry name" value="TAT"/>
    <property type="match status" value="1"/>
</dbReference>
<dbReference type="Gene3D" id="3.90.76.10">
    <property type="entry name" value="Dipeptide-binding Protein, Domain 1"/>
    <property type="match status" value="1"/>
</dbReference>
<dbReference type="InterPro" id="IPR000914">
    <property type="entry name" value="SBP_5_dom"/>
</dbReference>
<sequence>MSEPMTRRTMLGVSSAVGLGAVTTMTLPGQPTNGTVLASDDAEQDPPLVIAGVSAPTSLDPALSVDTETERVCRQIFETLLGVDRDTGSTAPLLAEEWDVSDDGLRYTFTLRDGVLFHDGTTCDAAAVVANIERWGRLDQLYGQGNIERSPTLAFVSVFGGFLDDPACMMDSVEAEDERTVILTLNEPIVYLPQALTMPAFSIASPEVLSDTDPGLVSRRPVGTGAYRWMPSEDSEGSEIALEAFEDYWDGAPEISRVEVRALPRSFDRLRELQRGRLDVYDYITADNLRPLVQSGRLILQRDPFSVLYIGFNLNHPVLDDLRMRQAVAHAIDRTPLVDRFFLDGTRTAHQFTPPALGVQSEAVERYGYDPTEAEQLLEEAGYDGEPLRFYYPMHATRSYLPRPEAIYAAIAADLTAAGLVIEPKPVAWEDDYLETLLNDDARALHLLGRNGGYRSANSFLGPLFGRQTEEFNYDSATVRRLIDRARRTSSEERRTELYREIAEHVSEDLPALPVAYPISGLALGREISDYPMSPVLHELFRDIRR</sequence>
<keyword evidence="6" id="KW-1185">Reference proteome</keyword>
<dbReference type="Gene3D" id="3.40.190.10">
    <property type="entry name" value="Periplasmic binding protein-like II"/>
    <property type="match status" value="1"/>
</dbReference>
<dbReference type="PANTHER" id="PTHR30290:SF9">
    <property type="entry name" value="OLIGOPEPTIDE-BINDING PROTEIN APPA"/>
    <property type="match status" value="1"/>
</dbReference>
<dbReference type="Proteomes" id="UP001251870">
    <property type="component" value="Unassembled WGS sequence"/>
</dbReference>
<keyword evidence="3" id="KW-0732">Signal</keyword>
<comment type="similarity">
    <text evidence="1">Belongs to the bacterial solute-binding protein 5 family.</text>
</comment>